<feature type="region of interest" description="Disordered" evidence="6">
    <location>
        <begin position="1"/>
        <end position="23"/>
    </location>
</feature>
<feature type="transmembrane region" description="Helical" evidence="7">
    <location>
        <begin position="155"/>
        <end position="188"/>
    </location>
</feature>
<reference evidence="8" key="1">
    <citation type="submission" date="2017-08" db="EMBL/GenBank/DDBJ databases">
        <authorList>
            <person name="Imhoff J.F."/>
            <person name="Rahn T."/>
            <person name="Kuenzel S."/>
            <person name="Neulinger S.C."/>
        </authorList>
    </citation>
    <scope>NUCLEOTIDE SEQUENCE</scope>
    <source>
        <strain evidence="8">DSM 11080</strain>
    </source>
</reference>
<dbReference type="PIRSF" id="PIRSF035875">
    <property type="entry name" value="RNase_BN"/>
    <property type="match status" value="1"/>
</dbReference>
<evidence type="ECO:0000313" key="9">
    <source>
        <dbReference type="Proteomes" id="UP001296776"/>
    </source>
</evidence>
<feature type="compositionally biased region" description="Polar residues" evidence="6">
    <location>
        <begin position="1"/>
        <end position="16"/>
    </location>
</feature>
<organism evidence="8 9">
    <name type="scientific">Halochromatium glycolicum</name>
    <dbReference type="NCBI Taxonomy" id="85075"/>
    <lineage>
        <taxon>Bacteria</taxon>
        <taxon>Pseudomonadati</taxon>
        <taxon>Pseudomonadota</taxon>
        <taxon>Gammaproteobacteria</taxon>
        <taxon>Chromatiales</taxon>
        <taxon>Chromatiaceae</taxon>
        <taxon>Halochromatium</taxon>
    </lineage>
</organism>
<dbReference type="PANTHER" id="PTHR30213">
    <property type="entry name" value="INNER MEMBRANE PROTEIN YHJD"/>
    <property type="match status" value="1"/>
</dbReference>
<reference evidence="8" key="2">
    <citation type="journal article" date="2020" name="Microorganisms">
        <title>Osmotic Adaptation and Compatible Solute Biosynthesis of Phototrophic Bacteria as Revealed from Genome Analyses.</title>
        <authorList>
            <person name="Imhoff J.F."/>
            <person name="Rahn T."/>
            <person name="Kunzel S."/>
            <person name="Keller A."/>
            <person name="Neulinger S.C."/>
        </authorList>
    </citation>
    <scope>NUCLEOTIDE SEQUENCE</scope>
    <source>
        <strain evidence="8">DSM 11080</strain>
    </source>
</reference>
<protein>
    <recommendedName>
        <fullName evidence="10">YihY family inner membrane protein</fullName>
    </recommendedName>
</protein>
<evidence type="ECO:0000256" key="4">
    <source>
        <dbReference type="ARBA" id="ARBA00022989"/>
    </source>
</evidence>
<keyword evidence="3 7" id="KW-0812">Transmembrane</keyword>
<evidence type="ECO:0000256" key="1">
    <source>
        <dbReference type="ARBA" id="ARBA00004651"/>
    </source>
</evidence>
<evidence type="ECO:0008006" key="10">
    <source>
        <dbReference type="Google" id="ProtNLM"/>
    </source>
</evidence>
<feature type="transmembrane region" description="Helical" evidence="7">
    <location>
        <begin position="49"/>
        <end position="72"/>
    </location>
</feature>
<evidence type="ECO:0000256" key="7">
    <source>
        <dbReference type="SAM" id="Phobius"/>
    </source>
</evidence>
<feature type="transmembrane region" description="Helical" evidence="7">
    <location>
        <begin position="269"/>
        <end position="293"/>
    </location>
</feature>
<keyword evidence="2" id="KW-1003">Cell membrane</keyword>
<proteinExistence type="predicted"/>
<dbReference type="EMBL" id="NRSJ01000019">
    <property type="protein sequence ID" value="MBK1705184.1"/>
    <property type="molecule type" value="Genomic_DNA"/>
</dbReference>
<dbReference type="InterPro" id="IPR017039">
    <property type="entry name" value="Virul_fac_BrkB"/>
</dbReference>
<gene>
    <name evidence="8" type="ORF">CKO40_11690</name>
</gene>
<evidence type="ECO:0000256" key="2">
    <source>
        <dbReference type="ARBA" id="ARBA00022475"/>
    </source>
</evidence>
<accession>A0AAJ0X9W2</accession>
<dbReference type="AlphaFoldDB" id="A0AAJ0X9W2"/>
<dbReference type="PANTHER" id="PTHR30213:SF0">
    <property type="entry name" value="UPF0761 MEMBRANE PROTEIN YIHY"/>
    <property type="match status" value="1"/>
</dbReference>
<dbReference type="RefSeq" id="WP_200346398.1">
    <property type="nucleotide sequence ID" value="NZ_NRSJ01000019.1"/>
</dbReference>
<sequence>MQRANPTGAETSTSATEPGRNAESPLVIPFRGWWQVTQRVLRRYMQENLGLVAAGVGFYSLLGLFPAIAALVTTYDLAFDASQIQSQFDALGGLLPAQVHELISARLERASDRPQQALSFGLAGAVLLSLWGATRGTRALIIALNIAYDEQEARNLFLLNLLAFGLTLFLVVVLAVAIVATVAVPIVINLLSLGRMPEVLTAWLRWPLLAAMGLFALAILYRYGPSRRAPRWRWLPAGSVVAGVLWLSASGLFSFYVTNFGSYNATYGSLGAVIVLLLWLYLSASAVLLGACINAEAERQTLLDSTVGEARPRGERGAEVADHLPGEQSGQQPVQQPGDATAR</sequence>
<feature type="transmembrane region" description="Helical" evidence="7">
    <location>
        <begin position="117"/>
        <end position="134"/>
    </location>
</feature>
<dbReference type="Pfam" id="PF03631">
    <property type="entry name" value="Virul_fac_BrkB"/>
    <property type="match status" value="1"/>
</dbReference>
<evidence type="ECO:0000313" key="8">
    <source>
        <dbReference type="EMBL" id="MBK1705184.1"/>
    </source>
</evidence>
<comment type="caution">
    <text evidence="8">The sequence shown here is derived from an EMBL/GenBank/DDBJ whole genome shotgun (WGS) entry which is preliminary data.</text>
</comment>
<evidence type="ECO:0000256" key="6">
    <source>
        <dbReference type="SAM" id="MobiDB-lite"/>
    </source>
</evidence>
<evidence type="ECO:0000256" key="5">
    <source>
        <dbReference type="ARBA" id="ARBA00023136"/>
    </source>
</evidence>
<feature type="transmembrane region" description="Helical" evidence="7">
    <location>
        <begin position="203"/>
        <end position="223"/>
    </location>
</feature>
<name>A0AAJ0X9W2_9GAMM</name>
<keyword evidence="5 7" id="KW-0472">Membrane</keyword>
<dbReference type="NCBIfam" id="TIGR00765">
    <property type="entry name" value="yihY_not_rbn"/>
    <property type="match status" value="1"/>
</dbReference>
<keyword evidence="9" id="KW-1185">Reference proteome</keyword>
<feature type="region of interest" description="Disordered" evidence="6">
    <location>
        <begin position="306"/>
        <end position="343"/>
    </location>
</feature>
<dbReference type="GO" id="GO:0005886">
    <property type="term" value="C:plasma membrane"/>
    <property type="evidence" value="ECO:0007669"/>
    <property type="project" value="UniProtKB-SubCell"/>
</dbReference>
<dbReference type="Proteomes" id="UP001296776">
    <property type="component" value="Unassembled WGS sequence"/>
</dbReference>
<feature type="transmembrane region" description="Helical" evidence="7">
    <location>
        <begin position="235"/>
        <end position="257"/>
    </location>
</feature>
<comment type="subcellular location">
    <subcellularLocation>
        <location evidence="1">Cell membrane</location>
        <topology evidence="1">Multi-pass membrane protein</topology>
    </subcellularLocation>
</comment>
<feature type="compositionally biased region" description="Basic and acidic residues" evidence="6">
    <location>
        <begin position="310"/>
        <end position="325"/>
    </location>
</feature>
<evidence type="ECO:0000256" key="3">
    <source>
        <dbReference type="ARBA" id="ARBA00022692"/>
    </source>
</evidence>
<keyword evidence="4 7" id="KW-1133">Transmembrane helix</keyword>